<reference evidence="1" key="1">
    <citation type="submission" date="2023-10" db="EMBL/GenBank/DDBJ databases">
        <title>Genome assembly of Pristionchus species.</title>
        <authorList>
            <person name="Yoshida K."/>
            <person name="Sommer R.J."/>
        </authorList>
    </citation>
    <scope>NUCLEOTIDE SEQUENCE</scope>
    <source>
        <strain evidence="1">RS5133</strain>
    </source>
</reference>
<dbReference type="AlphaFoldDB" id="A0AAV5VEM6"/>
<accession>A0AAV5VEM6</accession>
<dbReference type="EMBL" id="BTSY01000002">
    <property type="protein sequence ID" value="GMT16904.1"/>
    <property type="molecule type" value="Genomic_DNA"/>
</dbReference>
<dbReference type="Proteomes" id="UP001432322">
    <property type="component" value="Unassembled WGS sequence"/>
</dbReference>
<name>A0AAV5VEM6_9BILA</name>
<evidence type="ECO:0008006" key="3">
    <source>
        <dbReference type="Google" id="ProtNLM"/>
    </source>
</evidence>
<keyword evidence="2" id="KW-1185">Reference proteome</keyword>
<evidence type="ECO:0000313" key="1">
    <source>
        <dbReference type="EMBL" id="GMT16904.1"/>
    </source>
</evidence>
<evidence type="ECO:0000313" key="2">
    <source>
        <dbReference type="Proteomes" id="UP001432322"/>
    </source>
</evidence>
<proteinExistence type="predicted"/>
<sequence length="137" mass="14860">MECDISVLLEDIEVESLAFLLRHRIHSERLAGHEALSAQPALVGNRVVLSAPVDLGDGDVAVDGEVRDLRERQTVLELLQLLLQIRVALSLLLAPLALGEGVEHDLNLVVSHTHVEGHVVAAEVRSRMVEVDGESEG</sequence>
<protein>
    <recommendedName>
        <fullName evidence="3">Ribosomal protein</fullName>
    </recommendedName>
</protein>
<organism evidence="1 2">
    <name type="scientific">Pristionchus fissidentatus</name>
    <dbReference type="NCBI Taxonomy" id="1538716"/>
    <lineage>
        <taxon>Eukaryota</taxon>
        <taxon>Metazoa</taxon>
        <taxon>Ecdysozoa</taxon>
        <taxon>Nematoda</taxon>
        <taxon>Chromadorea</taxon>
        <taxon>Rhabditida</taxon>
        <taxon>Rhabditina</taxon>
        <taxon>Diplogasteromorpha</taxon>
        <taxon>Diplogasteroidea</taxon>
        <taxon>Neodiplogasteridae</taxon>
        <taxon>Pristionchus</taxon>
    </lineage>
</organism>
<gene>
    <name evidence="1" type="ORF">PFISCL1PPCAC_8201</name>
</gene>
<feature type="non-terminal residue" evidence="1">
    <location>
        <position position="137"/>
    </location>
</feature>
<comment type="caution">
    <text evidence="1">The sequence shown here is derived from an EMBL/GenBank/DDBJ whole genome shotgun (WGS) entry which is preliminary data.</text>
</comment>